<dbReference type="GO" id="GO:0001217">
    <property type="term" value="F:DNA-binding transcription repressor activity"/>
    <property type="evidence" value="ECO:0007669"/>
    <property type="project" value="TreeGrafter"/>
</dbReference>
<feature type="domain" description="DNA-binding protein H-NS-like C-terminal" evidence="8">
    <location>
        <begin position="89"/>
        <end position="135"/>
    </location>
</feature>
<dbReference type="GO" id="GO:0003681">
    <property type="term" value="F:bent DNA binding"/>
    <property type="evidence" value="ECO:0007669"/>
    <property type="project" value="TreeGrafter"/>
</dbReference>
<dbReference type="RefSeq" id="WP_112712230.1">
    <property type="nucleotide sequence ID" value="NZ_LS483250.1"/>
</dbReference>
<dbReference type="SMART" id="SM00528">
    <property type="entry name" value="HNS"/>
    <property type="match status" value="1"/>
</dbReference>
<evidence type="ECO:0000256" key="3">
    <source>
        <dbReference type="ARBA" id="ARBA00022490"/>
    </source>
</evidence>
<dbReference type="InterPro" id="IPR054180">
    <property type="entry name" value="H-NS-like_N"/>
</dbReference>
<name>A0A330LKE5_9GAMM</name>
<keyword evidence="10" id="KW-1185">Reference proteome</keyword>
<dbReference type="InterPro" id="IPR027454">
    <property type="entry name" value="Histone_HNS_N"/>
</dbReference>
<keyword evidence="4 5" id="KW-0238">DNA-binding</keyword>
<gene>
    <name evidence="9" type="primary">stpA</name>
    <name evidence="9" type="ORF">MORIYA_0394</name>
</gene>
<evidence type="ECO:0000256" key="1">
    <source>
        <dbReference type="ARBA" id="ARBA00004453"/>
    </source>
</evidence>
<dbReference type="GO" id="GO:0003680">
    <property type="term" value="F:minor groove of adenine-thymine-rich DNA binding"/>
    <property type="evidence" value="ECO:0007669"/>
    <property type="project" value="TreeGrafter"/>
</dbReference>
<sequence>MNDFIKIFLNARSLRATTRELSVEQLEEVLIKFTTIVDERKEADAVELENQQAKQAKMTEILLQLKENGISPEELVGLTDSTAEKAKNKTKRGPRPAKYAYNFNGEPKTWTGQGRMPLPLQEVMNEKGSIEEFLI</sequence>
<feature type="region of interest" description="Disordered" evidence="7">
    <location>
        <begin position="84"/>
        <end position="113"/>
    </location>
</feature>
<proteinExistence type="inferred from homology"/>
<dbReference type="GO" id="GO:0009295">
    <property type="term" value="C:nucleoid"/>
    <property type="evidence" value="ECO:0007669"/>
    <property type="project" value="UniProtKB-SubCell"/>
</dbReference>
<dbReference type="AlphaFoldDB" id="A0A330LKE5"/>
<keyword evidence="3" id="KW-0963">Cytoplasm</keyword>
<evidence type="ECO:0000259" key="8">
    <source>
        <dbReference type="SMART" id="SM00528"/>
    </source>
</evidence>
<dbReference type="GO" id="GO:0005829">
    <property type="term" value="C:cytosol"/>
    <property type="evidence" value="ECO:0007669"/>
    <property type="project" value="TreeGrafter"/>
</dbReference>
<evidence type="ECO:0000256" key="2">
    <source>
        <dbReference type="ARBA" id="ARBA00010610"/>
    </source>
</evidence>
<dbReference type="Gene3D" id="1.10.287.1050">
    <property type="entry name" value="H-NS histone-like proteins"/>
    <property type="match status" value="1"/>
</dbReference>
<evidence type="ECO:0000256" key="4">
    <source>
        <dbReference type="ARBA" id="ARBA00023125"/>
    </source>
</evidence>
<dbReference type="InterPro" id="IPR037150">
    <property type="entry name" value="H-NS_C_dom_sf"/>
</dbReference>
<evidence type="ECO:0000256" key="7">
    <source>
        <dbReference type="SAM" id="MobiDB-lite"/>
    </source>
</evidence>
<evidence type="ECO:0000256" key="6">
    <source>
        <dbReference type="SAM" id="Coils"/>
    </source>
</evidence>
<protein>
    <recommendedName>
        <fullName evidence="5">DNA-binding protein</fullName>
    </recommendedName>
</protein>
<evidence type="ECO:0000313" key="9">
    <source>
        <dbReference type="EMBL" id="SQD76872.1"/>
    </source>
</evidence>
<dbReference type="GO" id="GO:0032993">
    <property type="term" value="C:protein-DNA complex"/>
    <property type="evidence" value="ECO:0007669"/>
    <property type="project" value="TreeGrafter"/>
</dbReference>
<dbReference type="GO" id="GO:0046983">
    <property type="term" value="F:protein dimerization activity"/>
    <property type="evidence" value="ECO:0007669"/>
    <property type="project" value="InterPro"/>
</dbReference>
<evidence type="ECO:0000313" key="10">
    <source>
        <dbReference type="Proteomes" id="UP000250163"/>
    </source>
</evidence>
<dbReference type="Gene3D" id="4.10.430.10">
    <property type="entry name" value="Histone-like protein H-NS, C-terminal domain"/>
    <property type="match status" value="1"/>
</dbReference>
<keyword evidence="6" id="KW-0175">Coiled coil</keyword>
<dbReference type="EMBL" id="LS483250">
    <property type="protein sequence ID" value="SQD76872.1"/>
    <property type="molecule type" value="Genomic_DNA"/>
</dbReference>
<dbReference type="Pfam" id="PF22470">
    <property type="entry name" value="Histone_HNS_N"/>
    <property type="match status" value="1"/>
</dbReference>
<dbReference type="InterPro" id="IPR001801">
    <property type="entry name" value="Histone_HNS"/>
</dbReference>
<dbReference type="GO" id="GO:0030527">
    <property type="term" value="F:structural constituent of chromatin"/>
    <property type="evidence" value="ECO:0007669"/>
    <property type="project" value="InterPro"/>
</dbReference>
<dbReference type="InterPro" id="IPR027444">
    <property type="entry name" value="H-NS_C_dom"/>
</dbReference>
<evidence type="ECO:0000256" key="5">
    <source>
        <dbReference type="PIRNR" id="PIRNR002096"/>
    </source>
</evidence>
<dbReference type="Pfam" id="PF00816">
    <property type="entry name" value="Histone_HNS"/>
    <property type="match status" value="1"/>
</dbReference>
<dbReference type="GO" id="GO:0000976">
    <property type="term" value="F:transcription cis-regulatory region binding"/>
    <property type="evidence" value="ECO:0007669"/>
    <property type="project" value="TreeGrafter"/>
</dbReference>
<dbReference type="PANTHER" id="PTHR38097:SF2">
    <property type="entry name" value="DNA-BINDING PROTEIN STPA"/>
    <property type="match status" value="1"/>
</dbReference>
<dbReference type="KEGG" id="mya:MORIYA_0394"/>
<dbReference type="SUPFAM" id="SSF81273">
    <property type="entry name" value="H-NS histone-like proteins"/>
    <property type="match status" value="2"/>
</dbReference>
<organism evidence="9 10">
    <name type="scientific">Moritella yayanosii</name>
    <dbReference type="NCBI Taxonomy" id="69539"/>
    <lineage>
        <taxon>Bacteria</taxon>
        <taxon>Pseudomonadati</taxon>
        <taxon>Pseudomonadota</taxon>
        <taxon>Gammaproteobacteria</taxon>
        <taxon>Alteromonadales</taxon>
        <taxon>Moritellaceae</taxon>
        <taxon>Moritella</taxon>
    </lineage>
</organism>
<comment type="similarity">
    <text evidence="2 5">Belongs to the histone-like protein H-NS family.</text>
</comment>
<dbReference type="Proteomes" id="UP000250163">
    <property type="component" value="Chromosome MORIYA"/>
</dbReference>
<comment type="subcellular location">
    <subcellularLocation>
        <location evidence="1">Cytoplasm</location>
        <location evidence="1">Nucleoid</location>
    </subcellularLocation>
</comment>
<dbReference type="PANTHER" id="PTHR38097">
    <property type="match status" value="1"/>
</dbReference>
<reference evidence="10" key="1">
    <citation type="submission" date="2018-05" db="EMBL/GenBank/DDBJ databases">
        <authorList>
            <person name="Cea G.-C."/>
            <person name="William W."/>
        </authorList>
    </citation>
    <scope>NUCLEOTIDE SEQUENCE [LARGE SCALE GENOMIC DNA]</scope>
    <source>
        <strain evidence="10">DB21MT 5</strain>
    </source>
</reference>
<accession>A0A330LKE5</accession>
<dbReference type="PIRSF" id="PIRSF002096">
    <property type="entry name" value="HnS"/>
    <property type="match status" value="1"/>
</dbReference>
<dbReference type="OrthoDB" id="6088948at2"/>
<feature type="coiled-coil region" evidence="6">
    <location>
        <begin position="36"/>
        <end position="68"/>
    </location>
</feature>